<accession>A0A0E9SCA8</accession>
<dbReference type="EMBL" id="GBXM01069686">
    <property type="protein sequence ID" value="JAH38891.1"/>
    <property type="molecule type" value="Transcribed_RNA"/>
</dbReference>
<reference evidence="1" key="1">
    <citation type="submission" date="2014-11" db="EMBL/GenBank/DDBJ databases">
        <authorList>
            <person name="Amaro Gonzalez C."/>
        </authorList>
    </citation>
    <scope>NUCLEOTIDE SEQUENCE</scope>
</reference>
<sequence length="38" mass="3707">MSLVQAVVPSTGSSMALAASSSLKKECLGTLPATTVAV</sequence>
<dbReference type="AlphaFoldDB" id="A0A0E9SCA8"/>
<proteinExistence type="predicted"/>
<reference evidence="1" key="2">
    <citation type="journal article" date="2015" name="Fish Shellfish Immunol.">
        <title>Early steps in the European eel (Anguilla anguilla)-Vibrio vulnificus interaction in the gills: Role of the RtxA13 toxin.</title>
        <authorList>
            <person name="Callol A."/>
            <person name="Pajuelo D."/>
            <person name="Ebbesson L."/>
            <person name="Teles M."/>
            <person name="MacKenzie S."/>
            <person name="Amaro C."/>
        </authorList>
    </citation>
    <scope>NUCLEOTIDE SEQUENCE</scope>
</reference>
<organism evidence="1">
    <name type="scientific">Anguilla anguilla</name>
    <name type="common">European freshwater eel</name>
    <name type="synonym">Muraena anguilla</name>
    <dbReference type="NCBI Taxonomy" id="7936"/>
    <lineage>
        <taxon>Eukaryota</taxon>
        <taxon>Metazoa</taxon>
        <taxon>Chordata</taxon>
        <taxon>Craniata</taxon>
        <taxon>Vertebrata</taxon>
        <taxon>Euteleostomi</taxon>
        <taxon>Actinopterygii</taxon>
        <taxon>Neopterygii</taxon>
        <taxon>Teleostei</taxon>
        <taxon>Anguilliformes</taxon>
        <taxon>Anguillidae</taxon>
        <taxon>Anguilla</taxon>
    </lineage>
</organism>
<protein>
    <submittedName>
        <fullName evidence="1">Uncharacterized protein</fullName>
    </submittedName>
</protein>
<evidence type="ECO:0000313" key="1">
    <source>
        <dbReference type="EMBL" id="JAH38891.1"/>
    </source>
</evidence>
<name>A0A0E9SCA8_ANGAN</name>